<dbReference type="AlphaFoldDB" id="A0A2G4YTE0"/>
<dbReference type="OrthoDB" id="7630804at2"/>
<dbReference type="PANTHER" id="PTHR33446">
    <property type="entry name" value="PROTEIN TONB-RELATED"/>
    <property type="match status" value="1"/>
</dbReference>
<dbReference type="PRINTS" id="PR01374">
    <property type="entry name" value="TONBPROTEIN"/>
</dbReference>
<sequence>MLTRYFPSAFGALLMTFALFLGMYLLIKPPQMVKPELPMHRPVIIGEVEPAAPPRQKIRKPDIIDNTTEIIDFPPPTTTTEKPTVTIGSSFPLTPPGTGIVAPKMIGLAEGDMQPITKLAPRYPNGPQTKGIEGYVVVRFTVTRTGSVENVEIVESTHSAFERPSLQAVEKYKYKPRVLNGVAVDVLGVMEKVTFQLEEG</sequence>
<comment type="function">
    <text evidence="13">Interacts with outer membrane receptor proteins that carry out high-affinity binding and energy dependent uptake into the periplasmic space of specific substrates. It could act to transduce energy from the cytoplasmic membrane to specific energy-requiring processes in the outer membrane, resulting in the release into the periplasm of ligands bound by these outer membrane proteins.</text>
</comment>
<gene>
    <name evidence="15" type="ORF">CRD36_02150</name>
</gene>
<keyword evidence="16" id="KW-1185">Reference proteome</keyword>
<feature type="transmembrane region" description="Helical" evidence="13">
    <location>
        <begin position="6"/>
        <end position="27"/>
    </location>
</feature>
<comment type="subcellular location">
    <subcellularLocation>
        <location evidence="1 13">Cell inner membrane</location>
        <topology evidence="1 13">Single-pass membrane protein</topology>
        <orientation evidence="1 13">Periplasmic side</orientation>
    </subcellularLocation>
</comment>
<evidence type="ECO:0000256" key="7">
    <source>
        <dbReference type="ARBA" id="ARBA00022692"/>
    </source>
</evidence>
<evidence type="ECO:0000256" key="3">
    <source>
        <dbReference type="ARBA" id="ARBA00022362"/>
    </source>
</evidence>
<dbReference type="InterPro" id="IPR051045">
    <property type="entry name" value="TonB-dependent_transducer"/>
</dbReference>
<evidence type="ECO:0000256" key="9">
    <source>
        <dbReference type="ARBA" id="ARBA00022927"/>
    </source>
</evidence>
<evidence type="ECO:0000256" key="8">
    <source>
        <dbReference type="ARBA" id="ARBA00022737"/>
    </source>
</evidence>
<dbReference type="Proteomes" id="UP000229730">
    <property type="component" value="Unassembled WGS sequence"/>
</dbReference>
<dbReference type="Gene3D" id="3.30.1150.10">
    <property type="match status" value="1"/>
</dbReference>
<evidence type="ECO:0000256" key="10">
    <source>
        <dbReference type="ARBA" id="ARBA00022989"/>
    </source>
</evidence>
<keyword evidence="6 13" id="KW-0997">Cell inner membrane</keyword>
<dbReference type="InterPro" id="IPR006260">
    <property type="entry name" value="TonB/TolA_C"/>
</dbReference>
<dbReference type="NCBIfam" id="TIGR01352">
    <property type="entry name" value="tonB_Cterm"/>
    <property type="match status" value="1"/>
</dbReference>
<dbReference type="EMBL" id="PDEM01000009">
    <property type="protein sequence ID" value="PHZ85520.1"/>
    <property type="molecule type" value="Genomic_DNA"/>
</dbReference>
<dbReference type="GO" id="GO:0015031">
    <property type="term" value="P:protein transport"/>
    <property type="evidence" value="ECO:0007669"/>
    <property type="project" value="UniProtKB-UniRule"/>
</dbReference>
<protein>
    <recommendedName>
        <fullName evidence="3 13">Protein TonB</fullName>
    </recommendedName>
</protein>
<dbReference type="GO" id="GO:0098797">
    <property type="term" value="C:plasma membrane protein complex"/>
    <property type="evidence" value="ECO:0007669"/>
    <property type="project" value="TreeGrafter"/>
</dbReference>
<dbReference type="InterPro" id="IPR003538">
    <property type="entry name" value="TonB"/>
</dbReference>
<keyword evidence="5 13" id="KW-1003">Cell membrane</keyword>
<organism evidence="15 16">
    <name type="scientific">Paremcibacter congregatus</name>
    <dbReference type="NCBI Taxonomy" id="2043170"/>
    <lineage>
        <taxon>Bacteria</taxon>
        <taxon>Pseudomonadati</taxon>
        <taxon>Pseudomonadota</taxon>
        <taxon>Alphaproteobacteria</taxon>
        <taxon>Emcibacterales</taxon>
        <taxon>Emcibacteraceae</taxon>
        <taxon>Paremcibacter</taxon>
    </lineage>
</organism>
<proteinExistence type="inferred from homology"/>
<comment type="subunit">
    <text evidence="12">Homodimer. Forms a complex with the accessory proteins ExbB and ExbD.</text>
</comment>
<dbReference type="GO" id="GO:0030288">
    <property type="term" value="C:outer membrane-bounded periplasmic space"/>
    <property type="evidence" value="ECO:0007669"/>
    <property type="project" value="InterPro"/>
</dbReference>
<comment type="similarity">
    <text evidence="2 13">Belongs to the TonB family.</text>
</comment>
<keyword evidence="13" id="KW-0735">Signal-anchor</keyword>
<evidence type="ECO:0000259" key="14">
    <source>
        <dbReference type="PROSITE" id="PS52015"/>
    </source>
</evidence>
<dbReference type="GO" id="GO:0015891">
    <property type="term" value="P:siderophore transport"/>
    <property type="evidence" value="ECO:0007669"/>
    <property type="project" value="InterPro"/>
</dbReference>
<evidence type="ECO:0000256" key="12">
    <source>
        <dbReference type="ARBA" id="ARBA00025849"/>
    </source>
</evidence>
<dbReference type="SUPFAM" id="SSF74653">
    <property type="entry name" value="TolA/TonB C-terminal domain"/>
    <property type="match status" value="1"/>
</dbReference>
<dbReference type="PANTHER" id="PTHR33446:SF8">
    <property type="entry name" value="PROTEIN TONB"/>
    <property type="match status" value="1"/>
</dbReference>
<dbReference type="GO" id="GO:0031992">
    <property type="term" value="F:energy transducer activity"/>
    <property type="evidence" value="ECO:0007669"/>
    <property type="project" value="InterPro"/>
</dbReference>
<evidence type="ECO:0000313" key="15">
    <source>
        <dbReference type="EMBL" id="PHZ85520.1"/>
    </source>
</evidence>
<keyword evidence="10 13" id="KW-1133">Transmembrane helix</keyword>
<reference evidence="15 16" key="1">
    <citation type="submission" date="2017-10" db="EMBL/GenBank/DDBJ databases">
        <title>Frigbacter circumglobatus gen. nov. sp. nov., isolated from sediment cultured in situ.</title>
        <authorList>
            <person name="Zhao Z."/>
        </authorList>
    </citation>
    <scope>NUCLEOTIDE SEQUENCE [LARGE SCALE GENOMIC DNA]</scope>
    <source>
        <strain evidence="15 16">ZYL</strain>
    </source>
</reference>
<evidence type="ECO:0000256" key="4">
    <source>
        <dbReference type="ARBA" id="ARBA00022448"/>
    </source>
</evidence>
<dbReference type="InParanoid" id="A0A2G4YTE0"/>
<evidence type="ECO:0000313" key="16">
    <source>
        <dbReference type="Proteomes" id="UP000229730"/>
    </source>
</evidence>
<evidence type="ECO:0000256" key="11">
    <source>
        <dbReference type="ARBA" id="ARBA00023136"/>
    </source>
</evidence>
<keyword evidence="4 13" id="KW-0813">Transport</keyword>
<evidence type="ECO:0000256" key="1">
    <source>
        <dbReference type="ARBA" id="ARBA00004383"/>
    </source>
</evidence>
<accession>A0A2G4YTE0</accession>
<keyword evidence="11 13" id="KW-0472">Membrane</keyword>
<evidence type="ECO:0000256" key="5">
    <source>
        <dbReference type="ARBA" id="ARBA00022475"/>
    </source>
</evidence>
<name>A0A2G4YTE0_9PROT</name>
<dbReference type="GO" id="GO:0055085">
    <property type="term" value="P:transmembrane transport"/>
    <property type="evidence" value="ECO:0007669"/>
    <property type="project" value="InterPro"/>
</dbReference>
<dbReference type="RefSeq" id="WP_099471102.1">
    <property type="nucleotide sequence ID" value="NZ_CP041025.1"/>
</dbReference>
<comment type="caution">
    <text evidence="15">The sequence shown here is derived from an EMBL/GenBank/DDBJ whole genome shotgun (WGS) entry which is preliminary data.</text>
</comment>
<evidence type="ECO:0000256" key="2">
    <source>
        <dbReference type="ARBA" id="ARBA00006555"/>
    </source>
</evidence>
<evidence type="ECO:0000256" key="13">
    <source>
        <dbReference type="RuleBase" id="RU362123"/>
    </source>
</evidence>
<keyword evidence="8" id="KW-0677">Repeat</keyword>
<keyword evidence="9 13" id="KW-0653">Protein transport</keyword>
<evidence type="ECO:0000256" key="6">
    <source>
        <dbReference type="ARBA" id="ARBA00022519"/>
    </source>
</evidence>
<dbReference type="Pfam" id="PF03544">
    <property type="entry name" value="TonB_C"/>
    <property type="match status" value="1"/>
</dbReference>
<feature type="domain" description="TonB C-terminal" evidence="14">
    <location>
        <begin position="108"/>
        <end position="200"/>
    </location>
</feature>
<dbReference type="PROSITE" id="PS52015">
    <property type="entry name" value="TONB_CTD"/>
    <property type="match status" value="1"/>
</dbReference>
<dbReference type="InterPro" id="IPR037682">
    <property type="entry name" value="TonB_C"/>
</dbReference>
<keyword evidence="7 13" id="KW-0812">Transmembrane</keyword>